<feature type="transmembrane region" description="Helical" evidence="10">
    <location>
        <begin position="290"/>
        <end position="310"/>
    </location>
</feature>
<dbReference type="GO" id="GO:0004984">
    <property type="term" value="F:olfactory receptor activity"/>
    <property type="evidence" value="ECO:0007669"/>
    <property type="project" value="InterPro"/>
</dbReference>
<keyword evidence="4 10" id="KW-0812">Transmembrane</keyword>
<evidence type="ECO:0000313" key="11">
    <source>
        <dbReference type="EMBL" id="EDS41950.1"/>
    </source>
</evidence>
<dbReference type="VEuPathDB" id="VectorBase:CQUJHB008446"/>
<dbReference type="GO" id="GO:0005886">
    <property type="term" value="C:plasma membrane"/>
    <property type="evidence" value="ECO:0007669"/>
    <property type="project" value="UniProtKB-SubCell"/>
</dbReference>
<organism>
    <name type="scientific">Culex quinquefasciatus</name>
    <name type="common">Southern house mosquito</name>
    <name type="synonym">Culex pungens</name>
    <dbReference type="NCBI Taxonomy" id="7176"/>
    <lineage>
        <taxon>Eukaryota</taxon>
        <taxon>Metazoa</taxon>
        <taxon>Ecdysozoa</taxon>
        <taxon>Arthropoda</taxon>
        <taxon>Hexapoda</taxon>
        <taxon>Insecta</taxon>
        <taxon>Pterygota</taxon>
        <taxon>Neoptera</taxon>
        <taxon>Endopterygota</taxon>
        <taxon>Diptera</taxon>
        <taxon>Nematocera</taxon>
        <taxon>Culicoidea</taxon>
        <taxon>Culicidae</taxon>
        <taxon>Culicinae</taxon>
        <taxon>Culicini</taxon>
        <taxon>Culex</taxon>
        <taxon>Culex</taxon>
    </lineage>
</organism>
<comment type="subcellular location">
    <subcellularLocation>
        <location evidence="1 10">Cell membrane</location>
        <topology evidence="1 10">Multi-pass membrane protein</topology>
    </subcellularLocation>
</comment>
<keyword evidence="13" id="KW-1185">Reference proteome</keyword>
<evidence type="ECO:0000256" key="1">
    <source>
        <dbReference type="ARBA" id="ARBA00004651"/>
    </source>
</evidence>
<dbReference type="InterPro" id="IPR004117">
    <property type="entry name" value="7tm6_olfct_rcpt"/>
</dbReference>
<accession>B0WAZ2</accession>
<feature type="transmembrane region" description="Helical" evidence="10">
    <location>
        <begin position="129"/>
        <end position="150"/>
    </location>
</feature>
<keyword evidence="7 10" id="KW-0472">Membrane</keyword>
<dbReference type="Proteomes" id="UP000002320">
    <property type="component" value="Unassembled WGS sequence"/>
</dbReference>
<evidence type="ECO:0000256" key="4">
    <source>
        <dbReference type="ARBA" id="ARBA00022692"/>
    </source>
</evidence>
<evidence type="ECO:0000256" key="7">
    <source>
        <dbReference type="ARBA" id="ARBA00023136"/>
    </source>
</evidence>
<feature type="transmembrane region" description="Helical" evidence="10">
    <location>
        <begin position="264"/>
        <end position="284"/>
    </location>
</feature>
<feature type="transmembrane region" description="Helical" evidence="10">
    <location>
        <begin position="30"/>
        <end position="49"/>
    </location>
</feature>
<evidence type="ECO:0000256" key="10">
    <source>
        <dbReference type="RuleBase" id="RU351113"/>
    </source>
</evidence>
<evidence type="ECO:0000256" key="9">
    <source>
        <dbReference type="ARBA" id="ARBA00023224"/>
    </source>
</evidence>
<dbReference type="OMA" id="SSIWDEM"/>
<comment type="similarity">
    <text evidence="10">Belongs to the insect chemoreceptor superfamily. Heteromeric odorant receptor channel (TC 1.A.69) family.</text>
</comment>
<sequence>MAALPKQLQVMPSTLRILALTGVWGSGRKIYRFGLMFGYGFMVMMVPRFVFGVDSDNLSAILKSIGEVIFLSSIFVPALVFAGKRGTFEKVVTGLGEIFQKATIGEHFKECFELIEQQNVKIKKFADFLTIYMMFAAFGYCMPSLFISYLRYFTNDGTNPVVFVLPMEQEFYGLHIRTNLAHYNIFMVFSLLAYMVCSYFTLVKLTLPLFTIRYSSMTYRLVAIRIRNLTRYKSSAADIKDIIELHQQAFNVTALVEEMCHIPVALEFLTCILLWSLVMFYISTTMGWDLFSILIVVFSSLVEAFGYSYLGSELSEQAVTVGAACYELPWYESSSAELTLACRRIIQRSLKATRLTGLKMFSIDLKTYGNIVNISYSYYLILKDVLDVL</sequence>
<keyword evidence="3 10" id="KW-0716">Sensory transduction</keyword>
<evidence type="ECO:0000313" key="12">
    <source>
        <dbReference type="EnsemblMetazoa" id="CPIJ004152-PA"/>
    </source>
</evidence>
<evidence type="ECO:0000256" key="5">
    <source>
        <dbReference type="ARBA" id="ARBA00022725"/>
    </source>
</evidence>
<protein>
    <recommendedName>
        <fullName evidence="10">Odorant receptor</fullName>
    </recommendedName>
</protein>
<dbReference type="PANTHER" id="PTHR21137">
    <property type="entry name" value="ODORANT RECEPTOR"/>
    <property type="match status" value="1"/>
</dbReference>
<feature type="transmembrane region" description="Helical" evidence="10">
    <location>
        <begin position="185"/>
        <end position="207"/>
    </location>
</feature>
<keyword evidence="5 10" id="KW-0552">Olfaction</keyword>
<keyword evidence="2" id="KW-1003">Cell membrane</keyword>
<dbReference type="VEuPathDB" id="VectorBase:CQUJHB014166"/>
<evidence type="ECO:0000256" key="8">
    <source>
        <dbReference type="ARBA" id="ARBA00023170"/>
    </source>
</evidence>
<dbReference type="AlphaFoldDB" id="B0WAZ2"/>
<keyword evidence="6 10" id="KW-1133">Transmembrane helix</keyword>
<name>B0WAZ2_CULQU</name>
<dbReference type="EnsemblMetazoa" id="CPIJ004152-RA">
    <property type="protein sequence ID" value="CPIJ004152-PA"/>
    <property type="gene ID" value="CPIJ004152"/>
</dbReference>
<keyword evidence="8 10" id="KW-0675">Receptor</keyword>
<feature type="transmembrane region" description="Helical" evidence="10">
    <location>
        <begin position="61"/>
        <end position="82"/>
    </location>
</feature>
<reference evidence="11" key="1">
    <citation type="submission" date="2007-03" db="EMBL/GenBank/DDBJ databases">
        <title>Annotation of Culex pipiens quinquefasciatus.</title>
        <authorList>
            <consortium name="The Broad Institute Genome Sequencing Platform"/>
            <person name="Atkinson P.W."/>
            <person name="Hemingway J."/>
            <person name="Christensen B.M."/>
            <person name="Higgs S."/>
            <person name="Kodira C."/>
            <person name="Hannick L."/>
            <person name="Megy K."/>
            <person name="O'Leary S."/>
            <person name="Pearson M."/>
            <person name="Haas B.J."/>
            <person name="Mauceli E."/>
            <person name="Wortman J.R."/>
            <person name="Lee N.H."/>
            <person name="Guigo R."/>
            <person name="Stanke M."/>
            <person name="Alvarado L."/>
            <person name="Amedeo P."/>
            <person name="Antoine C.H."/>
            <person name="Arensburger P."/>
            <person name="Bidwell S.L."/>
            <person name="Crawford M."/>
            <person name="Camaro F."/>
            <person name="Devon K."/>
            <person name="Engels R."/>
            <person name="Hammond M."/>
            <person name="Howarth C."/>
            <person name="Koehrsen M."/>
            <person name="Lawson D."/>
            <person name="Montgomery P."/>
            <person name="Nene V."/>
            <person name="Nusbaum C."/>
            <person name="Puiu D."/>
            <person name="Romero-Severson J."/>
            <person name="Severson D.W."/>
            <person name="Shumway M."/>
            <person name="Sisk P."/>
            <person name="Stolte C."/>
            <person name="Zeng Q."/>
            <person name="Eisenstadt E."/>
            <person name="Fraser-Liggett C."/>
            <person name="Strausberg R."/>
            <person name="Galagan J."/>
            <person name="Birren B."/>
            <person name="Collins F.H."/>
        </authorList>
    </citation>
    <scope>NUCLEOTIDE SEQUENCE [LARGE SCALE GENOMIC DNA]</scope>
    <source>
        <strain evidence="11">JHB</strain>
    </source>
</reference>
<dbReference type="InParanoid" id="B0WAZ2"/>
<dbReference type="GO" id="GO:0007165">
    <property type="term" value="P:signal transduction"/>
    <property type="evidence" value="ECO:0007669"/>
    <property type="project" value="UniProtKB-KW"/>
</dbReference>
<dbReference type="EMBL" id="DS231876">
    <property type="protein sequence ID" value="EDS41950.1"/>
    <property type="molecule type" value="Genomic_DNA"/>
</dbReference>
<keyword evidence="9 10" id="KW-0807">Transducer</keyword>
<evidence type="ECO:0000256" key="2">
    <source>
        <dbReference type="ARBA" id="ARBA00022475"/>
    </source>
</evidence>
<dbReference type="HOGENOM" id="CLU_040214_0_0_1"/>
<comment type="caution">
    <text evidence="10">Lacks conserved residue(s) required for the propagation of feature annotation.</text>
</comment>
<dbReference type="KEGG" id="cqu:CpipJ_CPIJ004152"/>
<evidence type="ECO:0000256" key="6">
    <source>
        <dbReference type="ARBA" id="ARBA00022989"/>
    </source>
</evidence>
<dbReference type="GO" id="GO:0005549">
    <property type="term" value="F:odorant binding"/>
    <property type="evidence" value="ECO:0007669"/>
    <property type="project" value="InterPro"/>
</dbReference>
<evidence type="ECO:0000313" key="13">
    <source>
        <dbReference type="Proteomes" id="UP000002320"/>
    </source>
</evidence>
<evidence type="ECO:0000256" key="3">
    <source>
        <dbReference type="ARBA" id="ARBA00022606"/>
    </source>
</evidence>
<dbReference type="VEuPathDB" id="VectorBase:CPIJ004152"/>
<reference evidence="12" key="2">
    <citation type="submission" date="2020-05" db="UniProtKB">
        <authorList>
            <consortium name="EnsemblMetazoa"/>
        </authorList>
    </citation>
    <scope>IDENTIFICATION</scope>
    <source>
        <strain evidence="12">JHB</strain>
    </source>
</reference>
<dbReference type="PANTHER" id="PTHR21137:SF35">
    <property type="entry name" value="ODORANT RECEPTOR 19A-RELATED"/>
    <property type="match status" value="1"/>
</dbReference>
<proteinExistence type="inferred from homology"/>
<gene>
    <name evidence="12" type="primary">6035750</name>
    <name evidence="11" type="ORF">CpipJ_CPIJ004152</name>
</gene>
<dbReference type="OrthoDB" id="10041151at2759"/>
<dbReference type="Pfam" id="PF02949">
    <property type="entry name" value="7tm_6"/>
    <property type="match status" value="1"/>
</dbReference>